<dbReference type="RefSeq" id="WP_123800873.1">
    <property type="nucleotide sequence ID" value="NZ_RMVG01000006.1"/>
</dbReference>
<name>A0A3N4NYZ5_9GAMM</name>
<reference evidence="2 3" key="1">
    <citation type="submission" date="2018-11" db="EMBL/GenBank/DDBJ databases">
        <title>Whole genome sequencing of Pantoea sp. RIT388.</title>
        <authorList>
            <person name="Gan H.M."/>
            <person name="Hudson A.O."/>
        </authorList>
    </citation>
    <scope>NUCLEOTIDE SEQUENCE [LARGE SCALE GENOMIC DNA]</scope>
    <source>
        <strain evidence="2 3">RIT388</strain>
    </source>
</reference>
<dbReference type="Proteomes" id="UP000281332">
    <property type="component" value="Unassembled WGS sequence"/>
</dbReference>
<accession>A0A3N4NYZ5</accession>
<evidence type="ECO:0000256" key="1">
    <source>
        <dbReference type="SAM" id="Phobius"/>
    </source>
</evidence>
<evidence type="ECO:0000313" key="3">
    <source>
        <dbReference type="Proteomes" id="UP000281332"/>
    </source>
</evidence>
<keyword evidence="3" id="KW-1185">Reference proteome</keyword>
<dbReference type="AlphaFoldDB" id="A0A3N4NYZ5"/>
<proteinExistence type="predicted"/>
<feature type="transmembrane region" description="Helical" evidence="1">
    <location>
        <begin position="56"/>
        <end position="76"/>
    </location>
</feature>
<keyword evidence="1" id="KW-0472">Membrane</keyword>
<protein>
    <recommendedName>
        <fullName evidence="4">Bacteriocin</fullName>
    </recommendedName>
</protein>
<keyword evidence="1" id="KW-1133">Transmembrane helix</keyword>
<gene>
    <name evidence="2" type="ORF">BBB56_10375</name>
</gene>
<sequence length="79" mass="8528">MRELNSEQIKNVSGGTLTSVIMDFFNQATKSSSKEKTNWTRPENIPETNTISGSTFGLAVIGIAAVAIYTVLSLGFSQK</sequence>
<organism evidence="2 3">
    <name type="scientific">Candidatus Pantoea deserta</name>
    <dbReference type="NCBI Taxonomy" id="1869313"/>
    <lineage>
        <taxon>Bacteria</taxon>
        <taxon>Pseudomonadati</taxon>
        <taxon>Pseudomonadota</taxon>
        <taxon>Gammaproteobacteria</taxon>
        <taxon>Enterobacterales</taxon>
        <taxon>Erwiniaceae</taxon>
        <taxon>Pantoea</taxon>
    </lineage>
</organism>
<comment type="caution">
    <text evidence="2">The sequence shown here is derived from an EMBL/GenBank/DDBJ whole genome shotgun (WGS) entry which is preliminary data.</text>
</comment>
<dbReference type="OrthoDB" id="6548846at2"/>
<evidence type="ECO:0008006" key="4">
    <source>
        <dbReference type="Google" id="ProtNLM"/>
    </source>
</evidence>
<dbReference type="EMBL" id="RMVG01000006">
    <property type="protein sequence ID" value="RPE01265.1"/>
    <property type="molecule type" value="Genomic_DNA"/>
</dbReference>
<evidence type="ECO:0000313" key="2">
    <source>
        <dbReference type="EMBL" id="RPE01265.1"/>
    </source>
</evidence>
<keyword evidence="1" id="KW-0812">Transmembrane</keyword>